<dbReference type="AlphaFoldDB" id="A0A172WND6"/>
<organism evidence="1 2">
    <name type="scientific">Stutzerimonas stutzeri</name>
    <name type="common">Pseudomonas stutzeri</name>
    <dbReference type="NCBI Taxonomy" id="316"/>
    <lineage>
        <taxon>Bacteria</taxon>
        <taxon>Pseudomonadati</taxon>
        <taxon>Pseudomonadota</taxon>
        <taxon>Gammaproteobacteria</taxon>
        <taxon>Pseudomonadales</taxon>
        <taxon>Pseudomonadaceae</taxon>
        <taxon>Stutzerimonas</taxon>
    </lineage>
</organism>
<proteinExistence type="predicted"/>
<gene>
    <name evidence="1" type="ORF">PS273GM_06620</name>
</gene>
<protein>
    <submittedName>
        <fullName evidence="1">Uncharacterized protein</fullName>
    </submittedName>
</protein>
<evidence type="ECO:0000313" key="2">
    <source>
        <dbReference type="Proteomes" id="UP000077787"/>
    </source>
</evidence>
<evidence type="ECO:0000313" key="1">
    <source>
        <dbReference type="EMBL" id="ANF24846.1"/>
    </source>
</evidence>
<name>A0A172WND6_STUST</name>
<sequence>MISYLEGPCEWLGCFMGQDVKSAQEALRANRARELQPLDAYRILAATDGLPREEIEILVSEKVRSAEFEWGYLDSQFLWGRGEQEFYQVYKFRDGSALRVTHPASVFYVGMKVIEAYMAPNHK</sequence>
<dbReference type="RefSeq" id="WP_064480996.1">
    <property type="nucleotide sequence ID" value="NZ_CP015641.1"/>
</dbReference>
<accession>A0A172WND6</accession>
<dbReference type="Proteomes" id="UP000077787">
    <property type="component" value="Chromosome"/>
</dbReference>
<dbReference type="EMBL" id="CP015641">
    <property type="protein sequence ID" value="ANF24846.1"/>
    <property type="molecule type" value="Genomic_DNA"/>
</dbReference>
<reference evidence="1 2" key="1">
    <citation type="submission" date="2016-05" db="EMBL/GenBank/DDBJ databases">
        <title>Genome sequence of Pseudomonas stutzeri 273 and identification of the exopolysaccharide biosynthesis locus.</title>
        <authorList>
            <person name="Wu S."/>
            <person name="Sun C."/>
        </authorList>
    </citation>
    <scope>NUCLEOTIDE SEQUENCE [LARGE SCALE GENOMIC DNA]</scope>
    <source>
        <strain evidence="1 2">273</strain>
    </source>
</reference>